<dbReference type="Proteomes" id="UP001240171">
    <property type="component" value="Unassembled WGS sequence"/>
</dbReference>
<evidence type="ECO:0000313" key="1">
    <source>
        <dbReference type="EMBL" id="MDO7907074.1"/>
    </source>
</evidence>
<dbReference type="RefSeq" id="WP_305024273.1">
    <property type="nucleotide sequence ID" value="NZ_JAUQTB010000005.1"/>
</dbReference>
<gene>
    <name evidence="1" type="ORF">Q5741_11665</name>
</gene>
<organism evidence="1 2">
    <name type="scientific">Paenibacillus lacisoli</name>
    <dbReference type="NCBI Taxonomy" id="3064525"/>
    <lineage>
        <taxon>Bacteria</taxon>
        <taxon>Bacillati</taxon>
        <taxon>Bacillota</taxon>
        <taxon>Bacilli</taxon>
        <taxon>Bacillales</taxon>
        <taxon>Paenibacillaceae</taxon>
        <taxon>Paenibacillus</taxon>
    </lineage>
</organism>
<dbReference type="InterPro" id="IPR019658">
    <property type="entry name" value="DUF2515"/>
</dbReference>
<protein>
    <submittedName>
        <fullName evidence="1">DUF2515 family protein</fullName>
    </submittedName>
</protein>
<proteinExistence type="predicted"/>
<comment type="caution">
    <text evidence="1">The sequence shown here is derived from an EMBL/GenBank/DDBJ whole genome shotgun (WGS) entry which is preliminary data.</text>
</comment>
<keyword evidence="2" id="KW-1185">Reference proteome</keyword>
<reference evidence="1 2" key="1">
    <citation type="submission" date="2023-07" db="EMBL/GenBank/DDBJ databases">
        <title>Paenibacillus sp. JX-17 nov. isolated from soil.</title>
        <authorList>
            <person name="Wan Y."/>
            <person name="Liu B."/>
        </authorList>
    </citation>
    <scope>NUCLEOTIDE SEQUENCE [LARGE SCALE GENOMIC DNA]</scope>
    <source>
        <strain evidence="1 2">JX-17</strain>
    </source>
</reference>
<name>A0ABT9CEL7_9BACL</name>
<dbReference type="Pfam" id="PF10720">
    <property type="entry name" value="DUF2515"/>
    <property type="match status" value="1"/>
</dbReference>
<dbReference type="EMBL" id="JAUQTB010000005">
    <property type="protein sequence ID" value="MDO7907074.1"/>
    <property type="molecule type" value="Genomic_DNA"/>
</dbReference>
<evidence type="ECO:0000313" key="2">
    <source>
        <dbReference type="Proteomes" id="UP001240171"/>
    </source>
</evidence>
<sequence>MAWLNHVLQPLEGAARLLQQLPRSALEVIRGERASWQASRSLRWPYLPLDWNAAGADSLLQQLELLLPHGFDGVGPAGNRHPAHKSPLTCQEDQDIVNQIEADLIRENRSNTTRTAAYLEVYETYPELHWSLLAHFVSRNGGYNMTDLQGGLMDGVLDQEQREALYRLLERCNALIFQDAYPQLQLYRHSRRLGRSCFHLLPYFHVSAFMKPVWERFWTQRESSVLTVALIINEQNYIEGRVVNHPYFRKHVLDTASFKAHDRVQLNQVVFPLEQDGGLAGLVLERFARLAERIEFGKSLYAMLFGHAKVLDRALAFARRVPHEGSRAEYWPRLFTPEREQALYSPEESAALAQTEWLQAGRRLYSPVLKAVWNDTPYEPIPRYDWFQDGKALSHLHRPRRPYLFEISHKHRFGLMKTAWLHDAAALADGLTREKPSSNH</sequence>
<accession>A0ABT9CEL7</accession>